<dbReference type="Proteomes" id="UP001352852">
    <property type="component" value="Unassembled WGS sequence"/>
</dbReference>
<keyword evidence="2" id="KW-1185">Reference proteome</keyword>
<proteinExistence type="predicted"/>
<comment type="caution">
    <text evidence="1">The sequence shown here is derived from an EMBL/GenBank/DDBJ whole genome shotgun (WGS) entry which is preliminary data.</text>
</comment>
<dbReference type="EMBL" id="JAHUTJ010025725">
    <property type="protein sequence ID" value="MED6274292.1"/>
    <property type="molecule type" value="Genomic_DNA"/>
</dbReference>
<name>A0ABU7DGP9_9TELE</name>
<evidence type="ECO:0000313" key="1">
    <source>
        <dbReference type="EMBL" id="MED6274292.1"/>
    </source>
</evidence>
<accession>A0ABU7DGP9</accession>
<protein>
    <submittedName>
        <fullName evidence="1">Uncharacterized protein</fullName>
    </submittedName>
</protein>
<reference evidence="1 2" key="1">
    <citation type="submission" date="2021-06" db="EMBL/GenBank/DDBJ databases">
        <authorList>
            <person name="Palmer J.M."/>
        </authorList>
    </citation>
    <scope>NUCLEOTIDE SEQUENCE [LARGE SCALE GENOMIC DNA]</scope>
    <source>
        <strain evidence="1 2">CL_MEX2019</strain>
        <tissue evidence="1">Muscle</tissue>
    </source>
</reference>
<gene>
    <name evidence="1" type="ORF">CHARACLAT_014909</name>
</gene>
<organism evidence="1 2">
    <name type="scientific">Characodon lateralis</name>
    <dbReference type="NCBI Taxonomy" id="208331"/>
    <lineage>
        <taxon>Eukaryota</taxon>
        <taxon>Metazoa</taxon>
        <taxon>Chordata</taxon>
        <taxon>Craniata</taxon>
        <taxon>Vertebrata</taxon>
        <taxon>Euteleostomi</taxon>
        <taxon>Actinopterygii</taxon>
        <taxon>Neopterygii</taxon>
        <taxon>Teleostei</taxon>
        <taxon>Neoteleostei</taxon>
        <taxon>Acanthomorphata</taxon>
        <taxon>Ovalentaria</taxon>
        <taxon>Atherinomorphae</taxon>
        <taxon>Cyprinodontiformes</taxon>
        <taxon>Goodeidae</taxon>
        <taxon>Characodon</taxon>
    </lineage>
</organism>
<sequence length="67" mass="7211">MSQAAELLPLAGTLRLIGYPSIAMSPQILTASAAHSCYADPQDLEKWQMFFSAQCACLCEFLTVSGI</sequence>
<evidence type="ECO:0000313" key="2">
    <source>
        <dbReference type="Proteomes" id="UP001352852"/>
    </source>
</evidence>